<feature type="transmembrane region" description="Helical" evidence="7">
    <location>
        <begin position="169"/>
        <end position="189"/>
    </location>
</feature>
<organism evidence="8 9">
    <name type="scientific">Trametes coccinea (strain BRFM310)</name>
    <name type="common">Pycnoporus coccineus</name>
    <dbReference type="NCBI Taxonomy" id="1353009"/>
    <lineage>
        <taxon>Eukaryota</taxon>
        <taxon>Fungi</taxon>
        <taxon>Dikarya</taxon>
        <taxon>Basidiomycota</taxon>
        <taxon>Agaricomycotina</taxon>
        <taxon>Agaricomycetes</taxon>
        <taxon>Polyporales</taxon>
        <taxon>Polyporaceae</taxon>
        <taxon>Trametes</taxon>
    </lineage>
</organism>
<keyword evidence="5 7" id="KW-0472">Membrane</keyword>
<dbReference type="Proteomes" id="UP000193067">
    <property type="component" value="Unassembled WGS sequence"/>
</dbReference>
<evidence type="ECO:0000256" key="1">
    <source>
        <dbReference type="ARBA" id="ARBA00004141"/>
    </source>
</evidence>
<dbReference type="GO" id="GO:0022857">
    <property type="term" value="F:transmembrane transporter activity"/>
    <property type="evidence" value="ECO:0007669"/>
    <property type="project" value="InterPro"/>
</dbReference>
<evidence type="ECO:0000256" key="5">
    <source>
        <dbReference type="ARBA" id="ARBA00023136"/>
    </source>
</evidence>
<feature type="region of interest" description="Disordered" evidence="6">
    <location>
        <begin position="1"/>
        <end position="26"/>
    </location>
</feature>
<dbReference type="PANTHER" id="PTHR45649:SF9">
    <property type="entry name" value="AMINO-ACID PERMEASE 2"/>
    <property type="match status" value="1"/>
</dbReference>
<dbReference type="Pfam" id="PF13520">
    <property type="entry name" value="AA_permease_2"/>
    <property type="match status" value="1"/>
</dbReference>
<dbReference type="OrthoDB" id="10054429at2759"/>
<gene>
    <name evidence="8" type="ORF">PYCCODRAFT_1426814</name>
</gene>
<evidence type="ECO:0000313" key="8">
    <source>
        <dbReference type="EMBL" id="OSD00023.1"/>
    </source>
</evidence>
<evidence type="ECO:0000313" key="9">
    <source>
        <dbReference type="Proteomes" id="UP000193067"/>
    </source>
</evidence>
<feature type="transmembrane region" description="Helical" evidence="7">
    <location>
        <begin position="88"/>
        <end position="117"/>
    </location>
</feature>
<dbReference type="PIRSF" id="PIRSF006060">
    <property type="entry name" value="AA_transporter"/>
    <property type="match status" value="1"/>
</dbReference>
<dbReference type="EMBL" id="KZ084122">
    <property type="protein sequence ID" value="OSD00023.1"/>
    <property type="molecule type" value="Genomic_DNA"/>
</dbReference>
<accession>A0A1Y2IHL3</accession>
<evidence type="ECO:0000256" key="4">
    <source>
        <dbReference type="ARBA" id="ARBA00022989"/>
    </source>
</evidence>
<feature type="transmembrane region" description="Helical" evidence="7">
    <location>
        <begin position="48"/>
        <end position="68"/>
    </location>
</feature>
<name>A0A1Y2IHL3_TRAC3</name>
<feature type="transmembrane region" description="Helical" evidence="7">
    <location>
        <begin position="496"/>
        <end position="514"/>
    </location>
</feature>
<evidence type="ECO:0000256" key="2">
    <source>
        <dbReference type="ARBA" id="ARBA00022448"/>
    </source>
</evidence>
<feature type="transmembrane region" description="Helical" evidence="7">
    <location>
        <begin position="459"/>
        <end position="484"/>
    </location>
</feature>
<dbReference type="STRING" id="1353009.A0A1Y2IHL3"/>
<evidence type="ECO:0000256" key="3">
    <source>
        <dbReference type="ARBA" id="ARBA00022692"/>
    </source>
</evidence>
<dbReference type="PANTHER" id="PTHR45649">
    <property type="entry name" value="AMINO-ACID PERMEASE BAT1"/>
    <property type="match status" value="1"/>
</dbReference>
<proteinExistence type="predicted"/>
<feature type="transmembrane region" description="Helical" evidence="7">
    <location>
        <begin position="342"/>
        <end position="370"/>
    </location>
</feature>
<dbReference type="InterPro" id="IPR002293">
    <property type="entry name" value="AA/rel_permease1"/>
</dbReference>
<sequence>MSSPPRPPLSEKKDAQVDTRSFGSCSNDSNDDNKLLEIGYVPSFKREFSNIATISFAFSIMGLCSSVATTFNSPLFLGGPASVTWCWILGATMCFTLGASIAEIVSAFPTCGGLYTASAQLVPKKHRAIVGWVVGWLNILGQILGLSSTEFGLANMIWSAVVVGKDGDFVITAGKSVGLFAGLLVLHGILNCLATRQLARLTTGFVFINIGTTLIIIIVLLATTPRSEMHPAAYVFGSQGVVNQTGGWNDGIAFLFGLLSVQWTMTDYDATAHISEEVKRAAVAAPSAIFIAVIGTGLIGWLFNIVLVLCSGPLENLVSSTAVSGSAVLDIMVLRMGKPGALFLWAFVCMTAFFVCQTALQAASRTVYAFSRDKGLPDRGFFGHVSSWTQTPLRAIWFVTLIGILPGLLDLASTIAVNAIFAMTAMALDLSYIIPIFFRRWYRNHPEVQFTPGPFYMGDGFIGWAANINCILWTLFVCIIFALPTVLPVTGETMNYAAPITGGVILLSLVWYVIGGHRHYKGPQSNRTDLDQPSAHTVIGGGAEDALGAPSFSEKADGAGQVV</sequence>
<feature type="transmembrane region" description="Helical" evidence="7">
    <location>
        <begin position="415"/>
        <end position="438"/>
    </location>
</feature>
<keyword evidence="4 7" id="KW-1133">Transmembrane helix</keyword>
<dbReference type="GO" id="GO:0016020">
    <property type="term" value="C:membrane"/>
    <property type="evidence" value="ECO:0007669"/>
    <property type="project" value="UniProtKB-SubCell"/>
</dbReference>
<evidence type="ECO:0000256" key="6">
    <source>
        <dbReference type="SAM" id="MobiDB-lite"/>
    </source>
</evidence>
<keyword evidence="3 7" id="KW-0812">Transmembrane</keyword>
<dbReference type="AlphaFoldDB" id="A0A1Y2IHL3"/>
<feature type="transmembrane region" description="Helical" evidence="7">
    <location>
        <begin position="288"/>
        <end position="310"/>
    </location>
</feature>
<dbReference type="Gene3D" id="1.20.1740.10">
    <property type="entry name" value="Amino acid/polyamine transporter I"/>
    <property type="match status" value="1"/>
</dbReference>
<keyword evidence="9" id="KW-1185">Reference proteome</keyword>
<comment type="subcellular location">
    <subcellularLocation>
        <location evidence="1">Membrane</location>
        <topology evidence="1">Multi-pass membrane protein</topology>
    </subcellularLocation>
</comment>
<feature type="transmembrane region" description="Helical" evidence="7">
    <location>
        <begin position="129"/>
        <end position="149"/>
    </location>
</feature>
<feature type="transmembrane region" description="Helical" evidence="7">
    <location>
        <begin position="201"/>
        <end position="222"/>
    </location>
</feature>
<feature type="transmembrane region" description="Helical" evidence="7">
    <location>
        <begin position="391"/>
        <end position="409"/>
    </location>
</feature>
<keyword evidence="2" id="KW-0813">Transport</keyword>
<protein>
    <submittedName>
        <fullName evidence="8">APC amino acid permease</fullName>
    </submittedName>
</protein>
<reference evidence="8 9" key="1">
    <citation type="journal article" date="2015" name="Biotechnol. Biofuels">
        <title>Enhanced degradation of softwood versus hardwood by the white-rot fungus Pycnoporus coccineus.</title>
        <authorList>
            <person name="Couturier M."/>
            <person name="Navarro D."/>
            <person name="Chevret D."/>
            <person name="Henrissat B."/>
            <person name="Piumi F."/>
            <person name="Ruiz-Duenas F.J."/>
            <person name="Martinez A.T."/>
            <person name="Grigoriev I.V."/>
            <person name="Riley R."/>
            <person name="Lipzen A."/>
            <person name="Berrin J.G."/>
            <person name="Master E.R."/>
            <person name="Rosso M.N."/>
        </authorList>
    </citation>
    <scope>NUCLEOTIDE SEQUENCE [LARGE SCALE GENOMIC DNA]</scope>
    <source>
        <strain evidence="8 9">BRFM310</strain>
    </source>
</reference>
<evidence type="ECO:0000256" key="7">
    <source>
        <dbReference type="SAM" id="Phobius"/>
    </source>
</evidence>